<name>A0A397TS58_9GLOM</name>
<keyword evidence="4" id="KW-1185">Reference proteome</keyword>
<feature type="transmembrane region" description="Helical" evidence="2">
    <location>
        <begin position="131"/>
        <end position="154"/>
    </location>
</feature>
<evidence type="ECO:0000256" key="1">
    <source>
        <dbReference type="SAM" id="MobiDB-lite"/>
    </source>
</evidence>
<feature type="transmembrane region" description="Helical" evidence="2">
    <location>
        <begin position="33"/>
        <end position="53"/>
    </location>
</feature>
<protein>
    <recommendedName>
        <fullName evidence="5">G-protein coupled receptors family 1 profile domain-containing protein</fullName>
    </recommendedName>
</protein>
<feature type="transmembrane region" description="Helical" evidence="2">
    <location>
        <begin position="103"/>
        <end position="124"/>
    </location>
</feature>
<feature type="non-terminal residue" evidence="3">
    <location>
        <position position="326"/>
    </location>
</feature>
<evidence type="ECO:0000256" key="2">
    <source>
        <dbReference type="SAM" id="Phobius"/>
    </source>
</evidence>
<dbReference type="OrthoDB" id="2400593at2759"/>
<keyword evidence="2" id="KW-1133">Transmembrane helix</keyword>
<dbReference type="EMBL" id="QKWP01003416">
    <property type="protein sequence ID" value="RIB00985.1"/>
    <property type="molecule type" value="Genomic_DNA"/>
</dbReference>
<feature type="compositionally biased region" description="Low complexity" evidence="1">
    <location>
        <begin position="190"/>
        <end position="209"/>
    </location>
</feature>
<feature type="transmembrane region" description="Helical" evidence="2">
    <location>
        <begin position="246"/>
        <end position="266"/>
    </location>
</feature>
<proteinExistence type="predicted"/>
<reference evidence="3 4" key="1">
    <citation type="submission" date="2018-06" db="EMBL/GenBank/DDBJ databases">
        <title>Comparative genomics reveals the genomic features of Rhizophagus irregularis, R. cerebriforme, R. diaphanum and Gigaspora rosea, and their symbiotic lifestyle signature.</title>
        <authorList>
            <person name="Morin E."/>
            <person name="San Clemente H."/>
            <person name="Chen E.C.H."/>
            <person name="De La Providencia I."/>
            <person name="Hainaut M."/>
            <person name="Kuo A."/>
            <person name="Kohler A."/>
            <person name="Murat C."/>
            <person name="Tang N."/>
            <person name="Roy S."/>
            <person name="Loubradou J."/>
            <person name="Henrissat B."/>
            <person name="Grigoriev I.V."/>
            <person name="Corradi N."/>
            <person name="Roux C."/>
            <person name="Martin F.M."/>
        </authorList>
    </citation>
    <scope>NUCLEOTIDE SEQUENCE [LARGE SCALE GENOMIC DNA]</scope>
    <source>
        <strain evidence="3 4">DAOM 194757</strain>
    </source>
</reference>
<evidence type="ECO:0008006" key="5">
    <source>
        <dbReference type="Google" id="ProtNLM"/>
    </source>
</evidence>
<dbReference type="Proteomes" id="UP000266673">
    <property type="component" value="Unassembled WGS sequence"/>
</dbReference>
<comment type="caution">
    <text evidence="3">The sequence shown here is derived from an EMBL/GenBank/DDBJ whole genome shotgun (WGS) entry which is preliminary data.</text>
</comment>
<dbReference type="AlphaFoldDB" id="A0A397TS58"/>
<evidence type="ECO:0000313" key="3">
    <source>
        <dbReference type="EMBL" id="RIB00985.1"/>
    </source>
</evidence>
<evidence type="ECO:0000313" key="4">
    <source>
        <dbReference type="Proteomes" id="UP000266673"/>
    </source>
</evidence>
<gene>
    <name evidence="3" type="ORF">C2G38_2128690</name>
</gene>
<keyword evidence="2" id="KW-0812">Transmembrane</keyword>
<feature type="transmembrane region" description="Helical" evidence="2">
    <location>
        <begin position="65"/>
        <end position="83"/>
    </location>
</feature>
<feature type="region of interest" description="Disordered" evidence="1">
    <location>
        <begin position="185"/>
        <end position="209"/>
    </location>
</feature>
<keyword evidence="2" id="KW-0472">Membrane</keyword>
<accession>A0A397TS58</accession>
<sequence>MDIEFTFTAICLLMGLFASCTLAYICLKKFTILRGACLISSLINISISIINLLQILPQFKTKYFWSIYLMASSLYVTVMLSYLLQTGRRFYHRSSWNDPFRNIAIISIIILNFIYWISSIRMLYRKDGQPYISTCILAAVFWMISLIFSFLYAFNPVLATHFGNRQANDFDNNDKKNTVNKNECQEVERSNNTADNNDNNNNNTADNNNNINSLNSLNSLNEISITTNIEDFQLCRINSTNTSVGLWYMIIMSSIINFYIIYYIIIFSIGSSILFTPISNSIDLILRICLVIVYGIPPSPKILEFLSQKILKNNKNNSLALSVENT</sequence>
<organism evidence="3 4">
    <name type="scientific">Gigaspora rosea</name>
    <dbReference type="NCBI Taxonomy" id="44941"/>
    <lineage>
        <taxon>Eukaryota</taxon>
        <taxon>Fungi</taxon>
        <taxon>Fungi incertae sedis</taxon>
        <taxon>Mucoromycota</taxon>
        <taxon>Glomeromycotina</taxon>
        <taxon>Glomeromycetes</taxon>
        <taxon>Diversisporales</taxon>
        <taxon>Gigasporaceae</taxon>
        <taxon>Gigaspora</taxon>
    </lineage>
</organism>